<dbReference type="Proteomes" id="UP000318538">
    <property type="component" value="Chromosome"/>
</dbReference>
<name>A0A517N3L2_9BACT</name>
<keyword evidence="1" id="KW-0472">Membrane</keyword>
<dbReference type="AlphaFoldDB" id="A0A517N3L2"/>
<keyword evidence="2" id="KW-0732">Signal</keyword>
<evidence type="ECO:0000313" key="4">
    <source>
        <dbReference type="Proteomes" id="UP000318538"/>
    </source>
</evidence>
<reference evidence="3 4" key="1">
    <citation type="submission" date="2019-02" db="EMBL/GenBank/DDBJ databases">
        <title>Deep-cultivation of Planctomycetes and their phenomic and genomic characterization uncovers novel biology.</title>
        <authorList>
            <person name="Wiegand S."/>
            <person name="Jogler M."/>
            <person name="Boedeker C."/>
            <person name="Pinto D."/>
            <person name="Vollmers J."/>
            <person name="Rivas-Marin E."/>
            <person name="Kohn T."/>
            <person name="Peeters S.H."/>
            <person name="Heuer A."/>
            <person name="Rast P."/>
            <person name="Oberbeckmann S."/>
            <person name="Bunk B."/>
            <person name="Jeske O."/>
            <person name="Meyerdierks A."/>
            <person name="Storesund J.E."/>
            <person name="Kallscheuer N."/>
            <person name="Luecker S."/>
            <person name="Lage O.M."/>
            <person name="Pohl T."/>
            <person name="Merkel B.J."/>
            <person name="Hornburger P."/>
            <person name="Mueller R.-W."/>
            <person name="Bruemmer F."/>
            <person name="Labrenz M."/>
            <person name="Spormann A.M."/>
            <person name="Op den Camp H."/>
            <person name="Overmann J."/>
            <person name="Amann R."/>
            <person name="Jetten M.S.M."/>
            <person name="Mascher T."/>
            <person name="Medema M.H."/>
            <person name="Devos D.P."/>
            <person name="Kaster A.-K."/>
            <person name="Ovreas L."/>
            <person name="Rohde M."/>
            <person name="Galperin M.Y."/>
            <person name="Jogler C."/>
        </authorList>
    </citation>
    <scope>NUCLEOTIDE SEQUENCE [LARGE SCALE GENOMIC DNA]</scope>
    <source>
        <strain evidence="3 4">K22_7</strain>
    </source>
</reference>
<gene>
    <name evidence="3" type="ORF">K227x_00900</name>
</gene>
<accession>A0A517N3L2</accession>
<keyword evidence="1" id="KW-0812">Transmembrane</keyword>
<dbReference type="EMBL" id="CP036525">
    <property type="protein sequence ID" value="QDT01723.1"/>
    <property type="molecule type" value="Genomic_DNA"/>
</dbReference>
<keyword evidence="4" id="KW-1185">Reference proteome</keyword>
<keyword evidence="1" id="KW-1133">Transmembrane helix</keyword>
<evidence type="ECO:0000256" key="2">
    <source>
        <dbReference type="SAM" id="SignalP"/>
    </source>
</evidence>
<evidence type="ECO:0000256" key="1">
    <source>
        <dbReference type="SAM" id="Phobius"/>
    </source>
</evidence>
<feature type="signal peptide" evidence="2">
    <location>
        <begin position="1"/>
        <end position="22"/>
    </location>
</feature>
<organism evidence="3 4">
    <name type="scientific">Rubripirellula lacrimiformis</name>
    <dbReference type="NCBI Taxonomy" id="1930273"/>
    <lineage>
        <taxon>Bacteria</taxon>
        <taxon>Pseudomonadati</taxon>
        <taxon>Planctomycetota</taxon>
        <taxon>Planctomycetia</taxon>
        <taxon>Pirellulales</taxon>
        <taxon>Pirellulaceae</taxon>
        <taxon>Rubripirellula</taxon>
    </lineage>
</organism>
<proteinExistence type="predicted"/>
<feature type="chain" id="PRO_5022136401" description="PEP-CTERM protein-sorting domain-containing protein" evidence="2">
    <location>
        <begin position="23"/>
        <end position="229"/>
    </location>
</feature>
<evidence type="ECO:0008006" key="5">
    <source>
        <dbReference type="Google" id="ProtNLM"/>
    </source>
</evidence>
<dbReference type="KEGG" id="rlc:K227x_00900"/>
<dbReference type="RefSeq" id="WP_145167482.1">
    <property type="nucleotide sequence ID" value="NZ_CP036525.1"/>
</dbReference>
<protein>
    <recommendedName>
        <fullName evidence="5">PEP-CTERM protein-sorting domain-containing protein</fullName>
    </recommendedName>
</protein>
<evidence type="ECO:0000313" key="3">
    <source>
        <dbReference type="EMBL" id="QDT01723.1"/>
    </source>
</evidence>
<sequence precursor="true">MRIALTAVCLLALFATPQSGSAAVVTEVKFDLTQPAAQGTDLHYQKPIPIGGITIDIELDPASDALLFADSVGLGTNDGIGTPGQIRLNQIIYFPAPTPATPISSVLQFIGFSELEFSGLEGDEIFCLKSVAQPDSVTSGFNINDFSMVGQKLSFDVGHYPTAFSVWNTGPSDSEFQLASVTAAYSVNVVAVPELSTSIFIASLLVGFLLYRTYQRLRKPSKNLAYYRR</sequence>
<feature type="transmembrane region" description="Helical" evidence="1">
    <location>
        <begin position="195"/>
        <end position="214"/>
    </location>
</feature>